<evidence type="ECO:0000256" key="9">
    <source>
        <dbReference type="ARBA" id="ARBA00061532"/>
    </source>
</evidence>
<proteinExistence type="inferred from homology"/>
<feature type="transmembrane region" description="Helical" evidence="10">
    <location>
        <begin position="133"/>
        <end position="157"/>
    </location>
</feature>
<evidence type="ECO:0000256" key="5">
    <source>
        <dbReference type="ARBA" id="ARBA00022984"/>
    </source>
</evidence>
<protein>
    <submittedName>
        <fullName evidence="11">Peptidoglycan lipid II flippase</fullName>
    </submittedName>
</protein>
<keyword evidence="3 10" id="KW-0812">Transmembrane</keyword>
<dbReference type="PANTHER" id="PTHR47019:SF1">
    <property type="entry name" value="LIPID II FLIPPASE MURJ"/>
    <property type="match status" value="1"/>
</dbReference>
<dbReference type="GO" id="GO:0015648">
    <property type="term" value="F:lipid-linked peptidoglycan transporter activity"/>
    <property type="evidence" value="ECO:0007669"/>
    <property type="project" value="TreeGrafter"/>
</dbReference>
<evidence type="ECO:0000256" key="4">
    <source>
        <dbReference type="ARBA" id="ARBA00022960"/>
    </source>
</evidence>
<feature type="transmembrane region" description="Helical" evidence="10">
    <location>
        <begin position="426"/>
        <end position="448"/>
    </location>
</feature>
<dbReference type="Proteomes" id="UP000182680">
    <property type="component" value="Unassembled WGS sequence"/>
</dbReference>
<feature type="transmembrane region" description="Helical" evidence="10">
    <location>
        <begin position="368"/>
        <end position="388"/>
    </location>
</feature>
<dbReference type="RefSeq" id="WP_012624369.1">
    <property type="nucleotide sequence ID" value="NZ_FPIW01000025.1"/>
</dbReference>
<evidence type="ECO:0000256" key="6">
    <source>
        <dbReference type="ARBA" id="ARBA00022989"/>
    </source>
</evidence>
<feature type="transmembrane region" description="Helical" evidence="10">
    <location>
        <begin position="169"/>
        <end position="186"/>
    </location>
</feature>
<evidence type="ECO:0000256" key="2">
    <source>
        <dbReference type="ARBA" id="ARBA00022475"/>
    </source>
</evidence>
<keyword evidence="6 10" id="KW-1133">Transmembrane helix</keyword>
<comment type="function">
    <text evidence="8">Involved in peptidoglycan biosynthesis. Transports lipid-linked peptidoglycan precursors from the inner to the outer leaflet of the cytoplasmic membrane.</text>
</comment>
<keyword evidence="2" id="KW-1003">Cell membrane</keyword>
<accession>A0AA94HSY9</accession>
<evidence type="ECO:0000256" key="10">
    <source>
        <dbReference type="SAM" id="Phobius"/>
    </source>
</evidence>
<keyword evidence="4" id="KW-0133">Cell shape</keyword>
<dbReference type="InterPro" id="IPR004268">
    <property type="entry name" value="MurJ"/>
</dbReference>
<dbReference type="GO" id="GO:0009252">
    <property type="term" value="P:peptidoglycan biosynthetic process"/>
    <property type="evidence" value="ECO:0007669"/>
    <property type="project" value="UniProtKB-KW"/>
</dbReference>
<evidence type="ECO:0000256" key="8">
    <source>
        <dbReference type="ARBA" id="ARBA00060041"/>
    </source>
</evidence>
<dbReference type="GO" id="GO:0034204">
    <property type="term" value="P:lipid translocation"/>
    <property type="evidence" value="ECO:0007669"/>
    <property type="project" value="TreeGrafter"/>
</dbReference>
<evidence type="ECO:0000313" key="12">
    <source>
        <dbReference type="Proteomes" id="UP000182680"/>
    </source>
</evidence>
<gene>
    <name evidence="11" type="ORF">SAMN02910291_01558</name>
</gene>
<dbReference type="PRINTS" id="PR01806">
    <property type="entry name" value="VIRFACTRMVIN"/>
</dbReference>
<evidence type="ECO:0000313" key="11">
    <source>
        <dbReference type="EMBL" id="SFW49847.1"/>
    </source>
</evidence>
<comment type="similarity">
    <text evidence="9">Belongs to the MurJ/MviN family.</text>
</comment>
<comment type="caution">
    <text evidence="11">The sequence shown here is derived from an EMBL/GenBank/DDBJ whole genome shotgun (WGS) entry which is preliminary data.</text>
</comment>
<feature type="transmembrane region" description="Helical" evidence="10">
    <location>
        <begin position="48"/>
        <end position="75"/>
    </location>
</feature>
<feature type="transmembrane region" description="Helical" evidence="10">
    <location>
        <begin position="206"/>
        <end position="227"/>
    </location>
</feature>
<dbReference type="EMBL" id="FPIW01000025">
    <property type="protein sequence ID" value="SFW49847.1"/>
    <property type="molecule type" value="Genomic_DNA"/>
</dbReference>
<reference evidence="12" key="1">
    <citation type="submission" date="2016-11" db="EMBL/GenBank/DDBJ databases">
        <authorList>
            <person name="Jaros S."/>
            <person name="Januszkiewicz K."/>
            <person name="Wedrychowicz H."/>
        </authorList>
    </citation>
    <scope>NUCLEOTIDE SEQUENCE [LARGE SCALE GENOMIC DNA]</scope>
    <source>
        <strain evidence="12">DSM 7057</strain>
    </source>
</reference>
<sequence>MGLLSAKQRMGAAALILAASTIISRLMGLVRDKVISWQFGAGSEADMYFAAFVVPDIINYMLAGGFMSITIIPLLSRRFQEDEDDAWSFFSCVFCWMAVASLALTLTGMLAAGPLARLIAPGFTPEQWDRLAFFMRIVLPAQVFFLCGACITALLFLRRQFRVPALAPIIYNGCIILGGLTLPWLAGLAPVRAVLSPALLIHFEGMTGYCVGVTVGAALGTFALPLAAAMQGGMRLRPVWRHRLMGKFLVTALPLMLGQTIMMLDEQFLRVFGSLAGDGAVSLLNYARRITQVPVGLMGQAAAVASYPFLVKLLTEGDREGFDRTLRTALRASLGLIIPCALVMIACAGPILGVIFQGGRFGPADTLAATPLTQIMLAVTPFWILYMVLVRAYYAHGDTITPAVTGTIMTVVCLPIYYYWAVPRGAWAIAALSGVSVSLYVLWLMTIWARRQGLGAFTGLGGLALRAVACSLPGAAAAWWLSAHTLGRAADLGLHPLWAALLALGLGGCAFMLLFLPLCLWLAPSILEPVLRRLRRT</sequence>
<evidence type="ECO:0000256" key="1">
    <source>
        <dbReference type="ARBA" id="ARBA00004651"/>
    </source>
</evidence>
<feature type="transmembrane region" description="Helical" evidence="10">
    <location>
        <begin position="501"/>
        <end position="527"/>
    </location>
</feature>
<dbReference type="InterPro" id="IPR051050">
    <property type="entry name" value="Lipid_II_flippase_MurJ/MviN"/>
</dbReference>
<comment type="subcellular location">
    <subcellularLocation>
        <location evidence="1">Cell membrane</location>
        <topology evidence="1">Multi-pass membrane protein</topology>
    </subcellularLocation>
</comment>
<dbReference type="GO" id="GO:0008360">
    <property type="term" value="P:regulation of cell shape"/>
    <property type="evidence" value="ECO:0007669"/>
    <property type="project" value="UniProtKB-KW"/>
</dbReference>
<dbReference type="AlphaFoldDB" id="A0AA94HSY9"/>
<feature type="transmembrane region" description="Helical" evidence="10">
    <location>
        <begin position="460"/>
        <end position="481"/>
    </location>
</feature>
<organism evidence="11 12">
    <name type="scientific">Desulfovibrio desulfuricans</name>
    <dbReference type="NCBI Taxonomy" id="876"/>
    <lineage>
        <taxon>Bacteria</taxon>
        <taxon>Pseudomonadati</taxon>
        <taxon>Thermodesulfobacteriota</taxon>
        <taxon>Desulfovibrionia</taxon>
        <taxon>Desulfovibrionales</taxon>
        <taxon>Desulfovibrionaceae</taxon>
        <taxon>Desulfovibrio</taxon>
    </lineage>
</organism>
<feature type="transmembrane region" description="Helical" evidence="10">
    <location>
        <begin position="334"/>
        <end position="356"/>
    </location>
</feature>
<dbReference type="OMA" id="LNGYKRF"/>
<keyword evidence="7 10" id="KW-0472">Membrane</keyword>
<dbReference type="CDD" id="cd13123">
    <property type="entry name" value="MATE_MurJ_like"/>
    <property type="match status" value="1"/>
</dbReference>
<feature type="transmembrane region" description="Helical" evidence="10">
    <location>
        <begin position="87"/>
        <end position="113"/>
    </location>
</feature>
<name>A0AA94HSY9_DESDE</name>
<evidence type="ECO:0000256" key="7">
    <source>
        <dbReference type="ARBA" id="ARBA00023136"/>
    </source>
</evidence>
<feature type="transmembrane region" description="Helical" evidence="10">
    <location>
        <begin position="400"/>
        <end position="420"/>
    </location>
</feature>
<evidence type="ECO:0000256" key="3">
    <source>
        <dbReference type="ARBA" id="ARBA00022692"/>
    </source>
</evidence>
<dbReference type="PANTHER" id="PTHR47019">
    <property type="entry name" value="LIPID II FLIPPASE MURJ"/>
    <property type="match status" value="1"/>
</dbReference>
<dbReference type="GO" id="GO:0005886">
    <property type="term" value="C:plasma membrane"/>
    <property type="evidence" value="ECO:0007669"/>
    <property type="project" value="UniProtKB-SubCell"/>
</dbReference>
<dbReference type="Pfam" id="PF03023">
    <property type="entry name" value="MurJ"/>
    <property type="match status" value="1"/>
</dbReference>
<keyword evidence="5" id="KW-0573">Peptidoglycan synthesis</keyword>